<keyword evidence="2" id="KW-1185">Reference proteome</keyword>
<dbReference type="GO" id="GO:0016226">
    <property type="term" value="P:iron-sulfur cluster assembly"/>
    <property type="evidence" value="ECO:0007669"/>
    <property type="project" value="InterPro"/>
</dbReference>
<proteinExistence type="predicted"/>
<dbReference type="InterPro" id="IPR055346">
    <property type="entry name" value="Fe-S_cluster_assembly_SufBD"/>
</dbReference>
<dbReference type="PANTHER" id="PTHR43575:SF1">
    <property type="entry name" value="PROTEIN ABCI7, CHLOROPLASTIC"/>
    <property type="match status" value="1"/>
</dbReference>
<gene>
    <name evidence="1" type="ORF">HHK36_033320</name>
</gene>
<reference evidence="1 2" key="1">
    <citation type="submission" date="2020-04" db="EMBL/GenBank/DDBJ databases">
        <title>Plant Genome Project.</title>
        <authorList>
            <person name="Zhang R.-G."/>
        </authorList>
    </citation>
    <scope>NUCLEOTIDE SEQUENCE [LARGE SCALE GENOMIC DNA]</scope>
    <source>
        <strain evidence="1">YNK0</strain>
        <tissue evidence="1">Leaf</tissue>
    </source>
</reference>
<organism evidence="1 2">
    <name type="scientific">Tetracentron sinense</name>
    <name type="common">Spur-leaf</name>
    <dbReference type="NCBI Taxonomy" id="13715"/>
    <lineage>
        <taxon>Eukaryota</taxon>
        <taxon>Viridiplantae</taxon>
        <taxon>Streptophyta</taxon>
        <taxon>Embryophyta</taxon>
        <taxon>Tracheophyta</taxon>
        <taxon>Spermatophyta</taxon>
        <taxon>Magnoliopsida</taxon>
        <taxon>Trochodendrales</taxon>
        <taxon>Trochodendraceae</taxon>
        <taxon>Tetracentron</taxon>
    </lineage>
</organism>
<sequence length="69" mass="7939">MAQKTDAGQLTRSLILEPRTWYDLETARKALIFSFGSEVLERLPYAFLRKKVESHIKGLLEPALNRSPH</sequence>
<dbReference type="AlphaFoldDB" id="A0A835CWW2"/>
<evidence type="ECO:0000313" key="2">
    <source>
        <dbReference type="Proteomes" id="UP000655225"/>
    </source>
</evidence>
<dbReference type="SUPFAM" id="SSF101960">
    <property type="entry name" value="Stabilizer of iron transporter SufD"/>
    <property type="match status" value="1"/>
</dbReference>
<dbReference type="EMBL" id="JABCRI010001340">
    <property type="protein sequence ID" value="KAF8364698.1"/>
    <property type="molecule type" value="Genomic_DNA"/>
</dbReference>
<evidence type="ECO:0000313" key="1">
    <source>
        <dbReference type="EMBL" id="KAF8364698.1"/>
    </source>
</evidence>
<accession>A0A835CWW2</accession>
<protein>
    <submittedName>
        <fullName evidence="1">Uncharacterized protein</fullName>
    </submittedName>
</protein>
<comment type="caution">
    <text evidence="1">The sequence shown here is derived from an EMBL/GenBank/DDBJ whole genome shotgun (WGS) entry which is preliminary data.</text>
</comment>
<dbReference type="OrthoDB" id="2510at2759"/>
<dbReference type="Proteomes" id="UP000655225">
    <property type="component" value="Unassembled WGS sequence"/>
</dbReference>
<name>A0A835CWW2_TETSI</name>
<dbReference type="PANTHER" id="PTHR43575">
    <property type="entry name" value="PROTEIN ABCI7, CHLOROPLASTIC"/>
    <property type="match status" value="1"/>
</dbReference>
<dbReference type="InterPro" id="IPR037284">
    <property type="entry name" value="SUF_FeS_clus_asmbl_SufBD_sf"/>
</dbReference>